<gene>
    <name evidence="1" type="ORF">clem_05850</name>
</gene>
<keyword evidence="2" id="KW-1185">Reference proteome</keyword>
<reference evidence="1 2" key="1">
    <citation type="submission" date="2016-07" db="EMBL/GenBank/DDBJ databases">
        <authorList>
            <person name="Hassler H."/>
        </authorList>
    </citation>
    <scope>NUCLEOTIDE SEQUENCE [LARGE SCALE GENOMIC DNA]</scope>
    <source>
        <strain evidence="1 2">CDC-D5610</strain>
    </source>
</reference>
<sequence>MLFQYLDDLIVQLKAKGYECKVLDLLPPGFKQKGQTCKLNALSAGLHLRYQNAPTVNPAPPYPTQFNIRKQHFIGNHHKFKSLRQQAKQLDSAVGEVYDVRDLLELARINGFKGVQGALCSSPC</sequence>
<dbReference type="EMBL" id="CP016397">
    <property type="protein sequence ID" value="ASQ45725.1"/>
    <property type="molecule type" value="Genomic_DNA"/>
</dbReference>
<protein>
    <submittedName>
        <fullName evidence="1">Uncharacterized protein</fullName>
    </submittedName>
</protein>
<dbReference type="KEGG" id="lcd:clem_05850"/>
<evidence type="ECO:0000313" key="1">
    <source>
        <dbReference type="EMBL" id="ASQ45725.1"/>
    </source>
</evidence>
<dbReference type="Proteomes" id="UP000201728">
    <property type="component" value="Chromosome"/>
</dbReference>
<dbReference type="AlphaFoldDB" id="A0A222P1S5"/>
<accession>A0A222P1S5</accession>
<dbReference type="RefSeq" id="WP_094090756.1">
    <property type="nucleotide sequence ID" value="NZ_CP016397.1"/>
</dbReference>
<evidence type="ECO:0000313" key="2">
    <source>
        <dbReference type="Proteomes" id="UP000201728"/>
    </source>
</evidence>
<name>A0A222P1S5_9GAMM</name>
<organism evidence="1 2">
    <name type="scientific">Legionella clemsonensis</name>
    <dbReference type="NCBI Taxonomy" id="1867846"/>
    <lineage>
        <taxon>Bacteria</taxon>
        <taxon>Pseudomonadati</taxon>
        <taxon>Pseudomonadota</taxon>
        <taxon>Gammaproteobacteria</taxon>
        <taxon>Legionellales</taxon>
        <taxon>Legionellaceae</taxon>
        <taxon>Legionella</taxon>
    </lineage>
</organism>
<proteinExistence type="predicted"/>